<dbReference type="AlphaFoldDB" id="A0A833N5L2"/>
<dbReference type="RefSeq" id="WP_152213882.1">
    <property type="nucleotide sequence ID" value="NZ_WFLN01000010.1"/>
</dbReference>
<dbReference type="GO" id="GO:0016787">
    <property type="term" value="F:hydrolase activity"/>
    <property type="evidence" value="ECO:0007669"/>
    <property type="project" value="UniProtKB-KW"/>
</dbReference>
<dbReference type="InterPro" id="IPR029058">
    <property type="entry name" value="AB_hydrolase_fold"/>
</dbReference>
<reference evidence="2 3" key="1">
    <citation type="submission" date="2019-10" db="EMBL/GenBank/DDBJ databases">
        <title>New genus of Silvanigrellaceae.</title>
        <authorList>
            <person name="Pitt A."/>
            <person name="Hahn M.W."/>
        </authorList>
    </citation>
    <scope>NUCLEOTIDE SEQUENCE [LARGE SCALE GENOMIC DNA]</scope>
    <source>
        <strain evidence="2 3">33A1-SZDP</strain>
    </source>
</reference>
<dbReference type="PANTHER" id="PTHR43798">
    <property type="entry name" value="MONOACYLGLYCEROL LIPASE"/>
    <property type="match status" value="1"/>
</dbReference>
<dbReference type="InterPro" id="IPR050266">
    <property type="entry name" value="AB_hydrolase_sf"/>
</dbReference>
<accession>A0A833N5L2</accession>
<dbReference type="EMBL" id="WFLN01000010">
    <property type="protein sequence ID" value="KAB8028061.1"/>
    <property type="molecule type" value="Genomic_DNA"/>
</dbReference>
<evidence type="ECO:0000313" key="3">
    <source>
        <dbReference type="Proteomes" id="UP000442694"/>
    </source>
</evidence>
<gene>
    <name evidence="2" type="ORF">GCL57_13495</name>
</gene>
<dbReference type="Proteomes" id="UP000442694">
    <property type="component" value="Unassembled WGS sequence"/>
</dbReference>
<feature type="domain" description="AB hydrolase-1" evidence="1">
    <location>
        <begin position="83"/>
        <end position="323"/>
    </location>
</feature>
<dbReference type="InterPro" id="IPR000073">
    <property type="entry name" value="AB_hydrolase_1"/>
</dbReference>
<dbReference type="Gene3D" id="3.40.50.1820">
    <property type="entry name" value="alpha/beta hydrolase"/>
    <property type="match status" value="1"/>
</dbReference>
<dbReference type="Pfam" id="PF00561">
    <property type="entry name" value="Abhydrolase_1"/>
    <property type="match status" value="1"/>
</dbReference>
<evidence type="ECO:0000313" key="2">
    <source>
        <dbReference type="EMBL" id="KAB8028061.1"/>
    </source>
</evidence>
<keyword evidence="3" id="KW-1185">Reference proteome</keyword>
<dbReference type="SUPFAM" id="SSF53474">
    <property type="entry name" value="alpha/beta-Hydrolases"/>
    <property type="match status" value="1"/>
</dbReference>
<comment type="caution">
    <text evidence="2">The sequence shown here is derived from an EMBL/GenBank/DDBJ whole genome shotgun (WGS) entry which is preliminary data.</text>
</comment>
<evidence type="ECO:0000259" key="1">
    <source>
        <dbReference type="Pfam" id="PF00561"/>
    </source>
</evidence>
<sequence>MRYFKYTLAFLQIFILFSAYSVDIKTIKTFDHFIKNGKDNTLYLKEKSIEKGNAKNRKERVVILLPPLCIPSGEAYDIPSLSFMDELAKKGFDVFSVDFEGMGKSTYPKVMQIFPAPTGVFPLQSADAVKQLNIIIDYIHAQKKVQDISLIGWSFGSIVAAEYASLNQSKINKLVLTGAMHSFNLPLFTKPFADKENQFNNNLSAYQIVPWEAIYSHWKMMMQEKNLVSKYSLLAVEKVYKNLDSGSKIHGSLRRPMGPMKDLFQIWTNHPVYDITKISQPTLVINGDQDIFADKELFKKLTGVKSKKEIVIKNATHWIIYEDNRKVYIDEIISFLNKKENYGASY</sequence>
<protein>
    <submittedName>
        <fullName evidence="2">Alpha/beta fold hydrolase</fullName>
    </submittedName>
</protein>
<proteinExistence type="predicted"/>
<organism evidence="2 3">
    <name type="scientific">Fluviispira multicolorata</name>
    <dbReference type="NCBI Taxonomy" id="2654512"/>
    <lineage>
        <taxon>Bacteria</taxon>
        <taxon>Pseudomonadati</taxon>
        <taxon>Bdellovibrionota</taxon>
        <taxon>Oligoflexia</taxon>
        <taxon>Silvanigrellales</taxon>
        <taxon>Silvanigrellaceae</taxon>
        <taxon>Fluviispira</taxon>
    </lineage>
</organism>
<keyword evidence="2" id="KW-0378">Hydrolase</keyword>
<dbReference type="GO" id="GO:0016020">
    <property type="term" value="C:membrane"/>
    <property type="evidence" value="ECO:0007669"/>
    <property type="project" value="TreeGrafter"/>
</dbReference>
<name>A0A833N5L2_9BACT</name>
<dbReference type="PANTHER" id="PTHR43798:SF33">
    <property type="entry name" value="HYDROLASE, PUTATIVE (AFU_ORTHOLOGUE AFUA_2G14860)-RELATED"/>
    <property type="match status" value="1"/>
</dbReference>